<keyword evidence="7" id="KW-0408">Iron</keyword>
<accession>A0A859QL48</accession>
<dbReference type="Gene3D" id="3.40.50.80">
    <property type="entry name" value="Nucleotide-binding domain of ferredoxin-NADP reductase (FNR) module"/>
    <property type="match status" value="1"/>
</dbReference>
<organism evidence="10 11">
    <name type="scientific">Sinorhizobium mexicanum</name>
    <dbReference type="NCBI Taxonomy" id="375549"/>
    <lineage>
        <taxon>Bacteria</taxon>
        <taxon>Pseudomonadati</taxon>
        <taxon>Pseudomonadota</taxon>
        <taxon>Alphaproteobacteria</taxon>
        <taxon>Hyphomicrobiales</taxon>
        <taxon>Rhizobiaceae</taxon>
        <taxon>Sinorhizobium/Ensifer group</taxon>
        <taxon>Sinorhizobium</taxon>
    </lineage>
</organism>
<dbReference type="InterPro" id="IPR001041">
    <property type="entry name" value="2Fe-2S_ferredoxin-type"/>
</dbReference>
<keyword evidence="11" id="KW-1185">Reference proteome</keyword>
<dbReference type="InterPro" id="IPR017938">
    <property type="entry name" value="Riboflavin_synthase-like_b-brl"/>
</dbReference>
<evidence type="ECO:0000256" key="6">
    <source>
        <dbReference type="ARBA" id="ARBA00023002"/>
    </source>
</evidence>
<comment type="cofactor">
    <cofactor evidence="1">
        <name>FAD</name>
        <dbReference type="ChEBI" id="CHEBI:57692"/>
    </cofactor>
</comment>
<evidence type="ECO:0000256" key="7">
    <source>
        <dbReference type="ARBA" id="ARBA00023004"/>
    </source>
</evidence>
<dbReference type="Pfam" id="PF00175">
    <property type="entry name" value="NAD_binding_1"/>
    <property type="match status" value="1"/>
</dbReference>
<dbReference type="PROSITE" id="PS51085">
    <property type="entry name" value="2FE2S_FER_2"/>
    <property type="match status" value="1"/>
</dbReference>
<dbReference type="InterPro" id="IPR036010">
    <property type="entry name" value="2Fe-2S_ferredoxin-like_sf"/>
</dbReference>
<dbReference type="InterPro" id="IPR012675">
    <property type="entry name" value="Beta-grasp_dom_sf"/>
</dbReference>
<dbReference type="Pfam" id="PF00111">
    <property type="entry name" value="Fer2"/>
    <property type="match status" value="1"/>
</dbReference>
<dbReference type="SUPFAM" id="SSF52343">
    <property type="entry name" value="Ferredoxin reductase-like, C-terminal NADP-linked domain"/>
    <property type="match status" value="1"/>
</dbReference>
<dbReference type="SUPFAM" id="SSF54292">
    <property type="entry name" value="2Fe-2S ferredoxin-like"/>
    <property type="match status" value="1"/>
</dbReference>
<dbReference type="GO" id="GO:0016491">
    <property type="term" value="F:oxidoreductase activity"/>
    <property type="evidence" value="ECO:0007669"/>
    <property type="project" value="UniProtKB-KW"/>
</dbReference>
<dbReference type="PROSITE" id="PS51384">
    <property type="entry name" value="FAD_FR"/>
    <property type="match status" value="1"/>
</dbReference>
<comment type="similarity">
    <text evidence="9">In the N-terminal section; belongs to the FAD-binding oxidoreductase type 6 family.</text>
</comment>
<evidence type="ECO:0000256" key="3">
    <source>
        <dbReference type="ARBA" id="ARBA00022714"/>
    </source>
</evidence>
<proteinExistence type="inferred from homology"/>
<keyword evidence="5" id="KW-0274">FAD</keyword>
<keyword evidence="4" id="KW-0479">Metal-binding</keyword>
<evidence type="ECO:0000256" key="5">
    <source>
        <dbReference type="ARBA" id="ARBA00022827"/>
    </source>
</evidence>
<protein>
    <submittedName>
        <fullName evidence="10">Hybrid-cluster NAD(P)-dependent oxidoreductase</fullName>
    </submittedName>
</protein>
<dbReference type="Proteomes" id="UP000510721">
    <property type="component" value="Chromosome"/>
</dbReference>
<dbReference type="PANTHER" id="PTHR47354:SF6">
    <property type="entry name" value="NADH OXIDOREDUCTASE HCR"/>
    <property type="match status" value="1"/>
</dbReference>
<evidence type="ECO:0000256" key="2">
    <source>
        <dbReference type="ARBA" id="ARBA00022630"/>
    </source>
</evidence>
<dbReference type="InterPro" id="IPR017927">
    <property type="entry name" value="FAD-bd_FR_type"/>
</dbReference>
<dbReference type="GO" id="GO:0051537">
    <property type="term" value="F:2 iron, 2 sulfur cluster binding"/>
    <property type="evidence" value="ECO:0007669"/>
    <property type="project" value="UniProtKB-KW"/>
</dbReference>
<dbReference type="InterPro" id="IPR006058">
    <property type="entry name" value="2Fe2S_fd_BS"/>
</dbReference>
<name>A0A859QL48_9HYPH</name>
<evidence type="ECO:0000256" key="4">
    <source>
        <dbReference type="ARBA" id="ARBA00022723"/>
    </source>
</evidence>
<evidence type="ECO:0000313" key="10">
    <source>
        <dbReference type="EMBL" id="QLL60806.1"/>
    </source>
</evidence>
<dbReference type="AlphaFoldDB" id="A0A859QL48"/>
<evidence type="ECO:0000313" key="11">
    <source>
        <dbReference type="Proteomes" id="UP000510721"/>
    </source>
</evidence>
<evidence type="ECO:0000256" key="8">
    <source>
        <dbReference type="ARBA" id="ARBA00023014"/>
    </source>
</evidence>
<keyword evidence="3" id="KW-0001">2Fe-2S</keyword>
<evidence type="ECO:0000256" key="1">
    <source>
        <dbReference type="ARBA" id="ARBA00001974"/>
    </source>
</evidence>
<keyword evidence="8" id="KW-0411">Iron-sulfur</keyword>
<dbReference type="PRINTS" id="PR00410">
    <property type="entry name" value="PHEHYDRXLASE"/>
</dbReference>
<dbReference type="CDD" id="cd00207">
    <property type="entry name" value="fer2"/>
    <property type="match status" value="1"/>
</dbReference>
<gene>
    <name evidence="10" type="ORF">FKV68_04720</name>
</gene>
<dbReference type="InterPro" id="IPR008333">
    <property type="entry name" value="Cbr1-like_FAD-bd_dom"/>
</dbReference>
<dbReference type="KEGG" id="emx:FKV68_04720"/>
<reference evidence="10 11" key="1">
    <citation type="submission" date="2019-06" db="EMBL/GenBank/DDBJ databases">
        <title>Complete genome sequence of Ensifer mexicanus ITTG R7 isolated from nodules of Acacia angustissima (Mill.) Kuntze.</title>
        <authorList>
            <person name="Rincon-Rosales R."/>
            <person name="Rogel M.A."/>
            <person name="Guerrero G."/>
            <person name="Rincon-Molina C.I."/>
            <person name="Lopez-Lopez A."/>
            <person name="Martinez-Romero E."/>
        </authorList>
    </citation>
    <scope>NUCLEOTIDE SEQUENCE [LARGE SCALE GENOMIC DNA]</scope>
    <source>
        <strain evidence="10 11">ITTG R7</strain>
    </source>
</reference>
<dbReference type="RefSeq" id="WP_180940369.1">
    <property type="nucleotide sequence ID" value="NZ_CP041238.1"/>
</dbReference>
<dbReference type="Gene3D" id="2.40.30.10">
    <property type="entry name" value="Translation factors"/>
    <property type="match status" value="1"/>
</dbReference>
<dbReference type="InterPro" id="IPR050415">
    <property type="entry name" value="MRET"/>
</dbReference>
<dbReference type="InterPro" id="IPR039261">
    <property type="entry name" value="FNR_nucleotide-bd"/>
</dbReference>
<keyword evidence="6" id="KW-0560">Oxidoreductase</keyword>
<dbReference type="PANTHER" id="PTHR47354">
    <property type="entry name" value="NADH OXIDOREDUCTASE HCR"/>
    <property type="match status" value="1"/>
</dbReference>
<dbReference type="Gene3D" id="3.10.20.30">
    <property type="match status" value="1"/>
</dbReference>
<evidence type="ECO:0000256" key="9">
    <source>
        <dbReference type="ARBA" id="ARBA00061434"/>
    </source>
</evidence>
<keyword evidence="2" id="KW-0285">Flavoprotein</keyword>
<dbReference type="SUPFAM" id="SSF63380">
    <property type="entry name" value="Riboflavin synthase domain-like"/>
    <property type="match status" value="1"/>
</dbReference>
<dbReference type="CDD" id="cd06215">
    <property type="entry name" value="FNR_iron_sulfur_binding_1"/>
    <property type="match status" value="1"/>
</dbReference>
<dbReference type="PROSITE" id="PS00197">
    <property type="entry name" value="2FE2S_FER_1"/>
    <property type="match status" value="1"/>
</dbReference>
<dbReference type="GO" id="GO:0046872">
    <property type="term" value="F:metal ion binding"/>
    <property type="evidence" value="ECO:0007669"/>
    <property type="project" value="UniProtKB-KW"/>
</dbReference>
<dbReference type="InterPro" id="IPR001433">
    <property type="entry name" value="OxRdtase_FAD/NAD-bd"/>
</dbReference>
<dbReference type="Pfam" id="PF00970">
    <property type="entry name" value="FAD_binding_6"/>
    <property type="match status" value="1"/>
</dbReference>
<sequence>MEMGSSFRHFDELHPWIDRQHLLECISAVIETADVMTFTFRSDKLAWFRYLPGQFVTLELPVGEEPVMRTYTLSSSPSRPLSVAVTVKAQPDSIGTRWMFDNLKPGMKLRALGPLGDFSFVRHPGEKYLFISAGSGVTPMMSMTRWMADCAPDMDVTFISCARRPEDLLFRSELEVLARQMRRLNLGFLVEGHEARHGWHGLRGRIDATKLPLLAPDFLERTVFCCGPEPFMRSVREMLKGAGFDMARHHEESFQPAAAPAAEELAVRAGAGPGTAAEARVSFTMSGKDVTVVPGQTILQAARANGVRIGAACEGGICGTCCVMKVAGEVEMNHNGGILDDEIEEGYILACCSRPLGDVQIEA</sequence>
<dbReference type="EMBL" id="CP041238">
    <property type="protein sequence ID" value="QLL60806.1"/>
    <property type="molecule type" value="Genomic_DNA"/>
</dbReference>